<dbReference type="AlphaFoldDB" id="A0A9P5XW62"/>
<evidence type="ECO:0000256" key="2">
    <source>
        <dbReference type="SAM" id="Phobius"/>
    </source>
</evidence>
<evidence type="ECO:0000313" key="5">
    <source>
        <dbReference type="Proteomes" id="UP000807353"/>
    </source>
</evidence>
<dbReference type="CDD" id="cd12087">
    <property type="entry name" value="TM_EGFR-like"/>
    <property type="match status" value="1"/>
</dbReference>
<keyword evidence="3" id="KW-0732">Signal</keyword>
<dbReference type="Proteomes" id="UP000807353">
    <property type="component" value="Unassembled WGS sequence"/>
</dbReference>
<feature type="region of interest" description="Disordered" evidence="1">
    <location>
        <begin position="431"/>
        <end position="500"/>
    </location>
</feature>
<keyword evidence="2" id="KW-0812">Transmembrane</keyword>
<evidence type="ECO:0000256" key="1">
    <source>
        <dbReference type="SAM" id="MobiDB-lite"/>
    </source>
</evidence>
<keyword evidence="5" id="KW-1185">Reference proteome</keyword>
<protein>
    <recommendedName>
        <fullName evidence="6">Fibronectin type-III domain-containing protein</fullName>
    </recommendedName>
</protein>
<feature type="transmembrane region" description="Helical" evidence="2">
    <location>
        <begin position="269"/>
        <end position="293"/>
    </location>
</feature>
<accession>A0A9P5XW62</accession>
<reference evidence="4" key="1">
    <citation type="submission" date="2020-11" db="EMBL/GenBank/DDBJ databases">
        <authorList>
            <consortium name="DOE Joint Genome Institute"/>
            <person name="Ahrendt S."/>
            <person name="Riley R."/>
            <person name="Andreopoulos W."/>
            <person name="Labutti K."/>
            <person name="Pangilinan J."/>
            <person name="Ruiz-Duenas F.J."/>
            <person name="Barrasa J.M."/>
            <person name="Sanchez-Garcia M."/>
            <person name="Camarero S."/>
            <person name="Miyauchi S."/>
            <person name="Serrano A."/>
            <person name="Linde D."/>
            <person name="Babiker R."/>
            <person name="Drula E."/>
            <person name="Ayuso-Fernandez I."/>
            <person name="Pacheco R."/>
            <person name="Padilla G."/>
            <person name="Ferreira P."/>
            <person name="Barriuso J."/>
            <person name="Kellner H."/>
            <person name="Castanera R."/>
            <person name="Alfaro M."/>
            <person name="Ramirez L."/>
            <person name="Pisabarro A.G."/>
            <person name="Kuo A."/>
            <person name="Tritt A."/>
            <person name="Lipzen A."/>
            <person name="He G."/>
            <person name="Yan M."/>
            <person name="Ng V."/>
            <person name="Cullen D."/>
            <person name="Martin F."/>
            <person name="Rosso M.-N."/>
            <person name="Henrissat B."/>
            <person name="Hibbett D."/>
            <person name="Martinez A.T."/>
            <person name="Grigoriev I.V."/>
        </authorList>
    </citation>
    <scope>NUCLEOTIDE SEQUENCE</scope>
    <source>
        <strain evidence="4">CBS 247.69</strain>
    </source>
</reference>
<proteinExistence type="predicted"/>
<dbReference type="EMBL" id="MU150332">
    <property type="protein sequence ID" value="KAF9458733.1"/>
    <property type="molecule type" value="Genomic_DNA"/>
</dbReference>
<dbReference type="OrthoDB" id="2563021at2759"/>
<keyword evidence="2" id="KW-1133">Transmembrane helix</keyword>
<evidence type="ECO:0000256" key="3">
    <source>
        <dbReference type="SAM" id="SignalP"/>
    </source>
</evidence>
<comment type="caution">
    <text evidence="4">The sequence shown here is derived from an EMBL/GenBank/DDBJ whole genome shotgun (WGS) entry which is preliminary data.</text>
</comment>
<feature type="chain" id="PRO_5040120780" description="Fibronectin type-III domain-containing protein" evidence="3">
    <location>
        <begin position="28"/>
        <end position="500"/>
    </location>
</feature>
<feature type="compositionally biased region" description="Basic and acidic residues" evidence="1">
    <location>
        <begin position="458"/>
        <end position="473"/>
    </location>
</feature>
<sequence length="500" mass="53751">MMATTGQRFSRALPLLFTLSLLWPATGVYSFTNTPHLVQSFFFDYNLPTQPVPVPTTAQCEKIHITWSRSSAIGPNPTAPYYLQVYTSTFVFPFIIEAGSGLSFDWAVPFTPGTQYQICMFDRYGNTGGCQATYTVIPPAPTDSISCPNVTFPQGPLDVEAVVINGPMSQYGWIDQCTDISVTPKNGTPPYIFTIAPALHPPFNITSLEMKTMNWTVSLSWASPFFISVADSMGNFWANGPLHSGGNGPKSCLSGTDSRHVISWAVSPVFVGTSVGGAVVGALLGIAATSAFLQKRRHKRHRSQFVDLNSGSPGGSPTEAQFDHPVLAPSSHYSAVPSGPGYAGEISIGSSNPSSNTMLHRMTIGSGNYQVEPFVMPTEEGRRAIPQQASSVIDPNPQAISPRESSSNHVYVVHHDGGRAPVSVYHQDGTEVVELPPRYVGSDGRSEGRSEGYGSSDRPSEIRSESGRSDATEHPVFLRQSRNPGPTSKPRATALVDSTS</sequence>
<gene>
    <name evidence="4" type="ORF">BDZ94DRAFT_1291870</name>
</gene>
<evidence type="ECO:0000313" key="4">
    <source>
        <dbReference type="EMBL" id="KAF9458733.1"/>
    </source>
</evidence>
<keyword evidence="2" id="KW-0472">Membrane</keyword>
<organism evidence="4 5">
    <name type="scientific">Collybia nuda</name>
    <dbReference type="NCBI Taxonomy" id="64659"/>
    <lineage>
        <taxon>Eukaryota</taxon>
        <taxon>Fungi</taxon>
        <taxon>Dikarya</taxon>
        <taxon>Basidiomycota</taxon>
        <taxon>Agaricomycotina</taxon>
        <taxon>Agaricomycetes</taxon>
        <taxon>Agaricomycetidae</taxon>
        <taxon>Agaricales</taxon>
        <taxon>Tricholomatineae</taxon>
        <taxon>Clitocybaceae</taxon>
        <taxon>Collybia</taxon>
    </lineage>
</organism>
<feature type="signal peptide" evidence="3">
    <location>
        <begin position="1"/>
        <end position="27"/>
    </location>
</feature>
<evidence type="ECO:0008006" key="6">
    <source>
        <dbReference type="Google" id="ProtNLM"/>
    </source>
</evidence>
<name>A0A9P5XW62_9AGAR</name>